<dbReference type="PROSITE" id="PS50010">
    <property type="entry name" value="DH_2"/>
    <property type="match status" value="1"/>
</dbReference>
<dbReference type="CDD" id="cd13243">
    <property type="entry name" value="PH_PLEKHG1_G2_G3"/>
    <property type="match status" value="1"/>
</dbReference>
<feature type="region of interest" description="Disordered" evidence="2">
    <location>
        <begin position="756"/>
        <end position="779"/>
    </location>
</feature>
<protein>
    <submittedName>
        <fullName evidence="5">PLEKHG3 isoform 4</fullName>
    </submittedName>
    <submittedName>
        <fullName evidence="6">Pleckstrin homology and RhoGEF domain containing G3</fullName>
    </submittedName>
</protein>
<feature type="region of interest" description="Disordered" evidence="2">
    <location>
        <begin position="431"/>
        <end position="599"/>
    </location>
</feature>
<feature type="compositionally biased region" description="Basic and acidic residues" evidence="2">
    <location>
        <begin position="1139"/>
        <end position="1151"/>
    </location>
</feature>
<evidence type="ECO:0000259" key="3">
    <source>
        <dbReference type="PROSITE" id="PS50003"/>
    </source>
</evidence>
<dbReference type="PANTHER" id="PTHR45924:SF4">
    <property type="entry name" value="PLECKSTRIN HOMOLOGY DOMAIN-CONTAINING FAMILY G MEMBER 3"/>
    <property type="match status" value="1"/>
</dbReference>
<feature type="compositionally biased region" description="Basic and acidic residues" evidence="2">
    <location>
        <begin position="696"/>
        <end position="708"/>
    </location>
</feature>
<feature type="compositionally biased region" description="Low complexity" evidence="2">
    <location>
        <begin position="18"/>
        <end position="29"/>
    </location>
</feature>
<dbReference type="GeneTree" id="ENSGT00940000156521"/>
<dbReference type="PANTHER" id="PTHR45924">
    <property type="entry name" value="FI17866P1"/>
    <property type="match status" value="1"/>
</dbReference>
<dbReference type="InterPro" id="IPR011993">
    <property type="entry name" value="PH-like_dom_sf"/>
</dbReference>
<evidence type="ECO:0000313" key="5">
    <source>
        <dbReference type="EMBL" id="PNJ70746.1"/>
    </source>
</evidence>
<dbReference type="FunFam" id="1.20.900.10:FF:000019">
    <property type="entry name" value="Pleckstrin homology domain-containing family G member 1"/>
    <property type="match status" value="1"/>
</dbReference>
<reference evidence="6" key="3">
    <citation type="submission" date="2025-05" db="UniProtKB">
        <authorList>
            <consortium name="Ensembl"/>
        </authorList>
    </citation>
    <scope>IDENTIFICATION</scope>
</reference>
<feature type="domain" description="PH" evidence="3">
    <location>
        <begin position="296"/>
        <end position="394"/>
    </location>
</feature>
<feature type="region of interest" description="Disordered" evidence="2">
    <location>
        <begin position="1"/>
        <end position="68"/>
    </location>
</feature>
<evidence type="ECO:0000259" key="4">
    <source>
        <dbReference type="PROSITE" id="PS50010"/>
    </source>
</evidence>
<sequence>MPVSTSLHQDGSQERPVSLTSTTSSSGSSRDSHSAMEEPSGSEAPAENGAGSPRSRHLPNSNNNSSSWLTVKGPLSPFNSRAAAGPAHHKLSYLGRVVREIVETERMYVQDLRSIVEDYLLKIIDTPGLLKPEQVSALFGNIENIYALNSQLLRDLDSCNSDPVAVASCFVERSQEFDIYTQYCNNYPNSVAALTECMRDKQQAKFFRDRQELLQHSLPLGSYLLKPVQRILKYHLLLQEIAKHFDEEEDGFEVVEDAIDTMTCVAWYINDMKRRHEHAVRLQEIQSLLINWKGPDLTTYGELVLEGTFRVHRVRNERTFFLFDKTLLITKKRGDHFVYKGNIPCSSLMLIESTRDSLCFTVTHYKHSKQQYSIQAKTVEEKRNWTHHIKRLILENHHATIPQKAKEAILEMDSYYPNRYRCSPERLKKAWSSQDEVSTHVRQGRRQSEPTKHLLRQLNEKARAAGMKGKGRRESESSRSSRRPSGRSPTSTEKRMSFESISSLPEVEPDPEAGSEQEVFAAVEGPSAEEMPSDTESPEVLETQLDAHQGLLGMDPPGDMVDFVAAESTEDLKALSSEEEEEMGGAAQEPESLLPPSVLDQASVIAERFVSSFSRRSSVAQEDGKSSGFGSPRLVSRSSSVLSLEGSEKGLARHGSATDSLSCQLSPEVDISVGVATEDSPSVNGMEPPSPGCPVEPDRSSCKKKESALSTRDRLLLDKIKSYYENAEHHDAGFSVRRRESLSYIPKGLVRNSVSRFNSLPRPDPKPVPPVGRKRQVGSRPTSWALFELPGPSQAVKGDPPPISDAEFLPSSEIVKIWEGMESSGGSPGKGPGQGQANGFDLHEPLFILEEHELGAITEESATASPESSSPTEGRSPAHLARELKELVKELSSSTQRELVAPLHPRIVQLSHVMDSHVSERVKNKVYQLARQYSLRIKSNKPVMARPPLQWEKAAPERDGKSPTVPCLQEEAGEPLGGKGKRKPVLSLFDYEQLMAQEHSPPKPSSAGEMSPQRFSFNPSAVSQRTTSLGGRPSARSPLSPTETFSWPDVRELCSKYASRDEARRAGGGRPRGPPVNRSHSVPENMVEPPLSGRMGRCRSLSTKRGRGGGEAARSPGPLPQSKPDGGETLYVTADLTLEDNRRVIVMEKGPRRSPTAGLEESSGQGPSSPVALRGQVQDFQQSAECQSKEEGSRDPADPSQQGRVRNLREKFQALNSVG</sequence>
<name>A0A2J8WLU9_PONAB</name>
<dbReference type="Proteomes" id="UP000001595">
    <property type="component" value="Chromosome 14"/>
</dbReference>
<dbReference type="SUPFAM" id="SSF50729">
    <property type="entry name" value="PH domain-like"/>
    <property type="match status" value="1"/>
</dbReference>
<dbReference type="AlphaFoldDB" id="A0A2J8WLU9"/>
<dbReference type="GO" id="GO:0005829">
    <property type="term" value="C:cytosol"/>
    <property type="evidence" value="ECO:0007669"/>
    <property type="project" value="UniProtKB-ARBA"/>
</dbReference>
<feature type="region of interest" description="Disordered" evidence="2">
    <location>
        <begin position="952"/>
        <end position="982"/>
    </location>
</feature>
<keyword evidence="7" id="KW-1185">Reference proteome</keyword>
<feature type="region of interest" description="Disordered" evidence="2">
    <location>
        <begin position="994"/>
        <end position="1207"/>
    </location>
</feature>
<dbReference type="InterPro" id="IPR001849">
    <property type="entry name" value="PH_domain"/>
</dbReference>
<dbReference type="Gene3D" id="2.30.29.30">
    <property type="entry name" value="Pleckstrin-homology domain (PH domain)/Phosphotyrosine-binding domain (PTB)"/>
    <property type="match status" value="1"/>
</dbReference>
<gene>
    <name evidence="6" type="primary">PLEKHG3</name>
    <name evidence="5" type="ORF">CR201_G0009826</name>
</gene>
<accession>A0A8I5TUP5</accession>
<feature type="compositionally biased region" description="Basic and acidic residues" evidence="2">
    <location>
        <begin position="446"/>
        <end position="463"/>
    </location>
</feature>
<dbReference type="GO" id="GO:0030334">
    <property type="term" value="P:regulation of cell migration"/>
    <property type="evidence" value="ECO:0007669"/>
    <property type="project" value="Ensembl"/>
</dbReference>
<dbReference type="InterPro" id="IPR043324">
    <property type="entry name" value="PH_PLEKHG1_G2_G3"/>
</dbReference>
<dbReference type="Gene3D" id="1.20.900.10">
    <property type="entry name" value="Dbl homology (DH) domain"/>
    <property type="match status" value="1"/>
</dbReference>
<feature type="region of interest" description="Disordered" evidence="2">
    <location>
        <begin position="859"/>
        <end position="878"/>
    </location>
</feature>
<dbReference type="InterPro" id="IPR000219">
    <property type="entry name" value="DH_dom"/>
</dbReference>
<evidence type="ECO:0000313" key="6">
    <source>
        <dbReference type="Ensembl" id="ENSPPYP00000035545.1"/>
    </source>
</evidence>
<feature type="compositionally biased region" description="Polar residues" evidence="2">
    <location>
        <begin position="1013"/>
        <end position="1029"/>
    </location>
</feature>
<dbReference type="Pfam" id="PF00621">
    <property type="entry name" value="RhoGEF"/>
    <property type="match status" value="1"/>
</dbReference>
<dbReference type="GO" id="GO:2000114">
    <property type="term" value="P:regulation of establishment of cell polarity"/>
    <property type="evidence" value="ECO:0007669"/>
    <property type="project" value="Ensembl"/>
</dbReference>
<proteinExistence type="predicted"/>
<feature type="region of interest" description="Disordered" evidence="2">
    <location>
        <begin position="821"/>
        <end position="840"/>
    </location>
</feature>
<dbReference type="SMART" id="SM00325">
    <property type="entry name" value="RhoGEF"/>
    <property type="match status" value="1"/>
</dbReference>
<accession>A0A2J8WLU9</accession>
<dbReference type="GO" id="GO:0031267">
    <property type="term" value="F:small GTPase binding"/>
    <property type="evidence" value="ECO:0007669"/>
    <property type="project" value="TreeGrafter"/>
</dbReference>
<feature type="region of interest" description="Disordered" evidence="2">
    <location>
        <begin position="613"/>
        <end position="708"/>
    </location>
</feature>
<dbReference type="SMART" id="SM00233">
    <property type="entry name" value="PH"/>
    <property type="match status" value="1"/>
</dbReference>
<dbReference type="GO" id="GO:0005085">
    <property type="term" value="F:guanyl-nucleotide exchange factor activity"/>
    <property type="evidence" value="ECO:0007669"/>
    <property type="project" value="InterPro"/>
</dbReference>
<dbReference type="Pfam" id="PF22697">
    <property type="entry name" value="SOS1_NGEF_PH"/>
    <property type="match status" value="1"/>
</dbReference>
<reference evidence="6 7" key="1">
    <citation type="submission" date="2008-02" db="EMBL/GenBank/DDBJ databases">
        <title>A 6x draft sequence assembly of the Pongo pygmaeus abelii genome.</title>
        <authorList>
            <person name="Wilson R.K."/>
            <person name="Mardis E."/>
        </authorList>
    </citation>
    <scope>NUCLEOTIDE SEQUENCE [LARGE SCALE GENOMIC DNA]</scope>
</reference>
<dbReference type="Ensembl" id="ENSPPYT00000035742.1">
    <property type="protein sequence ID" value="ENSPPYP00000035545.1"/>
    <property type="gene ID" value="ENSPPYG00000005904.3"/>
</dbReference>
<dbReference type="InterPro" id="IPR035899">
    <property type="entry name" value="DBL_dom_sf"/>
</dbReference>
<dbReference type="EMBL" id="NDHI03003386">
    <property type="protein sequence ID" value="PNJ70746.1"/>
    <property type="molecule type" value="Genomic_DNA"/>
</dbReference>
<feature type="compositionally biased region" description="Low complexity" evidence="2">
    <location>
        <begin position="859"/>
        <end position="873"/>
    </location>
</feature>
<feature type="compositionally biased region" description="Gly residues" evidence="2">
    <location>
        <begin position="826"/>
        <end position="836"/>
    </location>
</feature>
<evidence type="ECO:0000313" key="7">
    <source>
        <dbReference type="Proteomes" id="UP000001595"/>
    </source>
</evidence>
<feature type="compositionally biased region" description="Basic and acidic residues" evidence="2">
    <location>
        <begin position="1049"/>
        <end position="1065"/>
    </location>
</feature>
<feature type="compositionally biased region" description="Polar residues" evidence="2">
    <location>
        <begin position="1"/>
        <end position="10"/>
    </location>
</feature>
<dbReference type="SUPFAM" id="SSF48065">
    <property type="entry name" value="DBL homology domain (DH-domain)"/>
    <property type="match status" value="1"/>
</dbReference>
<evidence type="ECO:0000256" key="2">
    <source>
        <dbReference type="SAM" id="MobiDB-lite"/>
    </source>
</evidence>
<dbReference type="PROSITE" id="PS50003">
    <property type="entry name" value="PH_DOMAIN"/>
    <property type="match status" value="1"/>
</dbReference>
<feature type="compositionally biased region" description="Low complexity" evidence="2">
    <location>
        <begin position="630"/>
        <end position="645"/>
    </location>
</feature>
<feature type="compositionally biased region" description="Basic and acidic residues" evidence="2">
    <location>
        <begin position="1187"/>
        <end position="1197"/>
    </location>
</feature>
<evidence type="ECO:0000256" key="1">
    <source>
        <dbReference type="ARBA" id="ARBA00022553"/>
    </source>
</evidence>
<dbReference type="GO" id="GO:0003779">
    <property type="term" value="F:actin binding"/>
    <property type="evidence" value="ECO:0007669"/>
    <property type="project" value="Ensembl"/>
</dbReference>
<dbReference type="OMA" id="VKMWERM"/>
<reference evidence="5" key="2">
    <citation type="submission" date="2017-12" db="EMBL/GenBank/DDBJ databases">
        <title>High-resolution comparative analysis of great ape genomes.</title>
        <authorList>
            <person name="Pollen A."/>
            <person name="Hastie A."/>
            <person name="Hormozdiari F."/>
            <person name="Dougherty M."/>
            <person name="Liu R."/>
            <person name="Chaisson M."/>
            <person name="Hoppe E."/>
            <person name="Hill C."/>
            <person name="Pang A."/>
            <person name="Hillier L."/>
            <person name="Baker C."/>
            <person name="Armstrong J."/>
            <person name="Shendure J."/>
            <person name="Paten B."/>
            <person name="Wilson R."/>
            <person name="Chao H."/>
            <person name="Schneider V."/>
            <person name="Ventura M."/>
            <person name="Kronenberg Z."/>
            <person name="Murali S."/>
            <person name="Gordon D."/>
            <person name="Cantsilieris S."/>
            <person name="Munson K."/>
            <person name="Nelson B."/>
            <person name="Raja A."/>
            <person name="Underwood J."/>
            <person name="Diekhans M."/>
            <person name="Fiddes I."/>
            <person name="Haussler D."/>
            <person name="Eichler E."/>
        </authorList>
    </citation>
    <scope>NUCLEOTIDE SEQUENCE [LARGE SCALE GENOMIC DNA]</scope>
    <source>
        <strain evidence="5">Susie</strain>
    </source>
</reference>
<dbReference type="CDD" id="cd00160">
    <property type="entry name" value="RhoGEF"/>
    <property type="match status" value="1"/>
</dbReference>
<organism evidence="5">
    <name type="scientific">Pongo abelii</name>
    <name type="common">Sumatran orangutan</name>
    <name type="synonym">Pongo pygmaeus abelii</name>
    <dbReference type="NCBI Taxonomy" id="9601"/>
    <lineage>
        <taxon>Eukaryota</taxon>
        <taxon>Metazoa</taxon>
        <taxon>Chordata</taxon>
        <taxon>Craniata</taxon>
        <taxon>Vertebrata</taxon>
        <taxon>Euteleostomi</taxon>
        <taxon>Mammalia</taxon>
        <taxon>Eutheria</taxon>
        <taxon>Euarchontoglires</taxon>
        <taxon>Primates</taxon>
        <taxon>Haplorrhini</taxon>
        <taxon>Catarrhini</taxon>
        <taxon>Hominidae</taxon>
        <taxon>Pongo</taxon>
    </lineage>
</organism>
<keyword evidence="1" id="KW-0597">Phosphoprotein</keyword>
<feature type="domain" description="DH" evidence="4">
    <location>
        <begin position="93"/>
        <end position="272"/>
    </location>
</feature>
<dbReference type="InterPro" id="IPR055251">
    <property type="entry name" value="SOS1_NGEF_PH"/>
</dbReference>